<evidence type="ECO:0000313" key="4">
    <source>
        <dbReference type="EMBL" id="KIM27699.1"/>
    </source>
</evidence>
<dbReference type="AlphaFoldDB" id="A0A0C3B6D8"/>
<dbReference type="STRING" id="933852.A0A0C3B6D8"/>
<dbReference type="OrthoDB" id="10249920at2759"/>
<keyword evidence="5" id="KW-1185">Reference proteome</keyword>
<keyword evidence="1" id="KW-0378">Hydrolase</keyword>
<feature type="domain" description="Nudix hydrolase" evidence="3">
    <location>
        <begin position="50"/>
        <end position="196"/>
    </location>
</feature>
<gene>
    <name evidence="4" type="ORF">M408DRAFT_329882</name>
</gene>
<dbReference type="Pfam" id="PF00293">
    <property type="entry name" value="NUDIX"/>
    <property type="match status" value="1"/>
</dbReference>
<evidence type="ECO:0000313" key="5">
    <source>
        <dbReference type="Proteomes" id="UP000054097"/>
    </source>
</evidence>
<proteinExistence type="predicted"/>
<reference evidence="5" key="2">
    <citation type="submission" date="2015-01" db="EMBL/GenBank/DDBJ databases">
        <title>Evolutionary Origins and Diversification of the Mycorrhizal Mutualists.</title>
        <authorList>
            <consortium name="DOE Joint Genome Institute"/>
            <consortium name="Mycorrhizal Genomics Consortium"/>
            <person name="Kohler A."/>
            <person name="Kuo A."/>
            <person name="Nagy L.G."/>
            <person name="Floudas D."/>
            <person name="Copeland A."/>
            <person name="Barry K.W."/>
            <person name="Cichocki N."/>
            <person name="Veneault-Fourrey C."/>
            <person name="LaButti K."/>
            <person name="Lindquist E.A."/>
            <person name="Lipzen A."/>
            <person name="Lundell T."/>
            <person name="Morin E."/>
            <person name="Murat C."/>
            <person name="Riley R."/>
            <person name="Ohm R."/>
            <person name="Sun H."/>
            <person name="Tunlid A."/>
            <person name="Henrissat B."/>
            <person name="Grigoriev I.V."/>
            <person name="Hibbett D.S."/>
            <person name="Martin F."/>
        </authorList>
    </citation>
    <scope>NUCLEOTIDE SEQUENCE [LARGE SCALE GENOMIC DNA]</scope>
    <source>
        <strain evidence="5">MAFF 305830</strain>
    </source>
</reference>
<dbReference type="InterPro" id="IPR000086">
    <property type="entry name" value="NUDIX_hydrolase_dom"/>
</dbReference>
<dbReference type="InterPro" id="IPR015797">
    <property type="entry name" value="NUDIX_hydrolase-like_dom_sf"/>
</dbReference>
<organism evidence="4 5">
    <name type="scientific">Serendipita vermifera MAFF 305830</name>
    <dbReference type="NCBI Taxonomy" id="933852"/>
    <lineage>
        <taxon>Eukaryota</taxon>
        <taxon>Fungi</taxon>
        <taxon>Dikarya</taxon>
        <taxon>Basidiomycota</taxon>
        <taxon>Agaricomycotina</taxon>
        <taxon>Agaricomycetes</taxon>
        <taxon>Sebacinales</taxon>
        <taxon>Serendipitaceae</taxon>
        <taxon>Serendipita</taxon>
    </lineage>
</organism>
<dbReference type="GO" id="GO:0005634">
    <property type="term" value="C:nucleus"/>
    <property type="evidence" value="ECO:0007669"/>
    <property type="project" value="TreeGrafter"/>
</dbReference>
<dbReference type="SUPFAM" id="SSF55811">
    <property type="entry name" value="Nudix"/>
    <property type="match status" value="1"/>
</dbReference>
<dbReference type="PROSITE" id="PS00893">
    <property type="entry name" value="NUDIX_BOX"/>
    <property type="match status" value="1"/>
</dbReference>
<dbReference type="PANTHER" id="PTHR11839:SF1">
    <property type="entry name" value="ADP-SUGAR PYROPHOSPHATASE"/>
    <property type="match status" value="1"/>
</dbReference>
<dbReference type="FunFam" id="3.90.79.10:FF:000016">
    <property type="entry name" value="ADP-sugar pyrophosphatase isoform X1"/>
    <property type="match status" value="1"/>
</dbReference>
<dbReference type="GO" id="GO:0006753">
    <property type="term" value="P:nucleoside phosphate metabolic process"/>
    <property type="evidence" value="ECO:0007669"/>
    <property type="project" value="TreeGrafter"/>
</dbReference>
<sequence>MSQKATVKSKTDLPIDQARWITLKKIDWVDQEGKDRTWETAERKTRSTTTGVDAVAILAILTSPNSPPSTIIIEQFRPPVNAYVIEMPAGLIDPKETIESTAFRELEEETGYKADSVIEISPLMVCDPGMSSANMKLVALRVPVPESETGPDGRPSSPKQKLEPGEHIVRRVIELSKLKSELEEYEKRGFVIDARLSHFAIAWDMSQRIQNGTL</sequence>
<dbReference type="PROSITE" id="PS51462">
    <property type="entry name" value="NUDIX"/>
    <property type="match status" value="1"/>
</dbReference>
<dbReference type="GO" id="GO:0047631">
    <property type="term" value="F:ADP-ribose diphosphatase activity"/>
    <property type="evidence" value="ECO:0007669"/>
    <property type="project" value="TreeGrafter"/>
</dbReference>
<dbReference type="HOGENOM" id="CLU_062658_0_0_1"/>
<reference evidence="4 5" key="1">
    <citation type="submission" date="2014-04" db="EMBL/GenBank/DDBJ databases">
        <authorList>
            <consortium name="DOE Joint Genome Institute"/>
            <person name="Kuo A."/>
            <person name="Zuccaro A."/>
            <person name="Kohler A."/>
            <person name="Nagy L.G."/>
            <person name="Floudas D."/>
            <person name="Copeland A."/>
            <person name="Barry K.W."/>
            <person name="Cichocki N."/>
            <person name="Veneault-Fourrey C."/>
            <person name="LaButti K."/>
            <person name="Lindquist E.A."/>
            <person name="Lipzen A."/>
            <person name="Lundell T."/>
            <person name="Morin E."/>
            <person name="Murat C."/>
            <person name="Sun H."/>
            <person name="Tunlid A."/>
            <person name="Henrissat B."/>
            <person name="Grigoriev I.V."/>
            <person name="Hibbett D.S."/>
            <person name="Martin F."/>
            <person name="Nordberg H.P."/>
            <person name="Cantor M.N."/>
            <person name="Hua S.X."/>
        </authorList>
    </citation>
    <scope>NUCLEOTIDE SEQUENCE [LARGE SCALE GENOMIC DNA]</scope>
    <source>
        <strain evidence="4 5">MAFF 305830</strain>
    </source>
</reference>
<dbReference type="PANTHER" id="PTHR11839">
    <property type="entry name" value="UDP/ADP-SUGAR PYROPHOSPHATASE"/>
    <property type="match status" value="1"/>
</dbReference>
<dbReference type="Gene3D" id="3.90.79.10">
    <property type="entry name" value="Nucleoside Triphosphate Pyrophosphohydrolase"/>
    <property type="match status" value="1"/>
</dbReference>
<accession>A0A0C3B6D8</accession>
<name>A0A0C3B6D8_SERVB</name>
<dbReference type="Proteomes" id="UP000054097">
    <property type="component" value="Unassembled WGS sequence"/>
</dbReference>
<dbReference type="GO" id="GO:0019693">
    <property type="term" value="P:ribose phosphate metabolic process"/>
    <property type="evidence" value="ECO:0007669"/>
    <property type="project" value="TreeGrafter"/>
</dbReference>
<dbReference type="CDD" id="cd18888">
    <property type="entry name" value="NUDIX_ADPRase_Nudt5"/>
    <property type="match status" value="1"/>
</dbReference>
<evidence type="ECO:0000256" key="2">
    <source>
        <dbReference type="SAM" id="MobiDB-lite"/>
    </source>
</evidence>
<dbReference type="InterPro" id="IPR020084">
    <property type="entry name" value="NUDIX_hydrolase_CS"/>
</dbReference>
<feature type="region of interest" description="Disordered" evidence="2">
    <location>
        <begin position="145"/>
        <end position="165"/>
    </location>
</feature>
<evidence type="ECO:0000256" key="1">
    <source>
        <dbReference type="ARBA" id="ARBA00022801"/>
    </source>
</evidence>
<evidence type="ECO:0000259" key="3">
    <source>
        <dbReference type="PROSITE" id="PS51462"/>
    </source>
</evidence>
<protein>
    <recommendedName>
        <fullName evidence="3">Nudix hydrolase domain-containing protein</fullName>
    </recommendedName>
</protein>
<dbReference type="EMBL" id="KN824297">
    <property type="protein sequence ID" value="KIM27699.1"/>
    <property type="molecule type" value="Genomic_DNA"/>
</dbReference>